<dbReference type="EMBL" id="JAJUWU010000008">
    <property type="protein sequence ID" value="MCE7028362.1"/>
    <property type="molecule type" value="Genomic_DNA"/>
</dbReference>
<gene>
    <name evidence="4" type="ORF">LZD57_10215</name>
</gene>
<reference evidence="4" key="1">
    <citation type="submission" date="2022-01" db="EMBL/GenBank/DDBJ databases">
        <title>Jiella avicenniae sp. nov., a novel endophytic bacterium isolated from bark of Avicennia marina.</title>
        <authorList>
            <person name="Tuo L."/>
        </authorList>
    </citation>
    <scope>NUCLEOTIDE SEQUENCE</scope>
    <source>
        <strain evidence="4">CBK1P-4</strain>
    </source>
</reference>
<evidence type="ECO:0000256" key="2">
    <source>
        <dbReference type="ARBA" id="ARBA00022946"/>
    </source>
</evidence>
<dbReference type="InterPro" id="IPR042272">
    <property type="entry name" value="ATP12_ATP_synth-F1-assembly_N"/>
</dbReference>
<comment type="similarity">
    <text evidence="1">Belongs to the ATP12 family.</text>
</comment>
<dbReference type="Pfam" id="PF07542">
    <property type="entry name" value="ATP12"/>
    <property type="match status" value="1"/>
</dbReference>
<protein>
    <submittedName>
        <fullName evidence="4">ATPase</fullName>
    </submittedName>
</protein>
<dbReference type="PANTHER" id="PTHR21013:SF10">
    <property type="entry name" value="ATP SYNTHASE MITOCHONDRIAL F1 COMPLEX ASSEMBLY FACTOR 2"/>
    <property type="match status" value="1"/>
</dbReference>
<evidence type="ECO:0000256" key="1">
    <source>
        <dbReference type="ARBA" id="ARBA00008231"/>
    </source>
</evidence>
<sequence length="245" mass="26958">MSNNPLLARPDLPKRFYAAVGVVETPDGFVVELDGRPMKTPARKPLAVPSRDVAEAIRAEWDAQAERIDPGTMPMTRLVNTTIDGILADPGPVGTDVARFAETDMLFYRAGAPEGLALRQRQRWDPVLDWAKERLGVRFVLTEGVMHVAQPEESLAAVRRHVAAFDDGFAIAALHQVTTLTGSALLALALADGRVTAEEAWALAHLDEDWNVEQWGADEEAMARRAMRWQEMLAAAIILNSRREG</sequence>
<evidence type="ECO:0000313" key="4">
    <source>
        <dbReference type="EMBL" id="MCE7028362.1"/>
    </source>
</evidence>
<dbReference type="AlphaFoldDB" id="A0A9X1T4T7"/>
<keyword evidence="2" id="KW-0809">Transit peptide</keyword>
<dbReference type="RefSeq" id="WP_233719504.1">
    <property type="nucleotide sequence ID" value="NZ_JAJUWU010000008.1"/>
</dbReference>
<dbReference type="Gene3D" id="3.30.2180.10">
    <property type="entry name" value="ATP12-like"/>
    <property type="match status" value="1"/>
</dbReference>
<dbReference type="Proteomes" id="UP001139035">
    <property type="component" value="Unassembled WGS sequence"/>
</dbReference>
<dbReference type="SUPFAM" id="SSF160909">
    <property type="entry name" value="ATP12-like"/>
    <property type="match status" value="1"/>
</dbReference>
<dbReference type="InterPro" id="IPR023335">
    <property type="entry name" value="ATP12_ortho_dom_sf"/>
</dbReference>
<evidence type="ECO:0000313" key="5">
    <source>
        <dbReference type="Proteomes" id="UP001139035"/>
    </source>
</evidence>
<keyword evidence="3" id="KW-0143">Chaperone</keyword>
<dbReference type="GO" id="GO:0043461">
    <property type="term" value="P:proton-transporting ATP synthase complex assembly"/>
    <property type="evidence" value="ECO:0007669"/>
    <property type="project" value="InterPro"/>
</dbReference>
<evidence type="ECO:0000256" key="3">
    <source>
        <dbReference type="ARBA" id="ARBA00023186"/>
    </source>
</evidence>
<accession>A0A9X1T4T7</accession>
<proteinExistence type="inferred from homology"/>
<dbReference type="PANTHER" id="PTHR21013">
    <property type="entry name" value="ATP SYNTHASE MITOCHONDRIAL F1 COMPLEX ASSEMBLY FACTOR 2/ATP12 PROTEIN, MITOCHONDRIAL PRECURSOR"/>
    <property type="match status" value="1"/>
</dbReference>
<dbReference type="Gene3D" id="1.10.3580.10">
    <property type="entry name" value="ATP12 ATPase"/>
    <property type="match status" value="1"/>
</dbReference>
<name>A0A9X1T4T7_9HYPH</name>
<comment type="caution">
    <text evidence="4">The sequence shown here is derived from an EMBL/GenBank/DDBJ whole genome shotgun (WGS) entry which is preliminary data.</text>
</comment>
<keyword evidence="5" id="KW-1185">Reference proteome</keyword>
<dbReference type="InterPro" id="IPR011419">
    <property type="entry name" value="ATP12_ATP_synth-F1-assembly"/>
</dbReference>
<organism evidence="4 5">
    <name type="scientific">Jiella avicenniae</name>
    <dbReference type="NCBI Taxonomy" id="2907202"/>
    <lineage>
        <taxon>Bacteria</taxon>
        <taxon>Pseudomonadati</taxon>
        <taxon>Pseudomonadota</taxon>
        <taxon>Alphaproteobacteria</taxon>
        <taxon>Hyphomicrobiales</taxon>
        <taxon>Aurantimonadaceae</taxon>
        <taxon>Jiella</taxon>
    </lineage>
</organism>